<feature type="non-terminal residue" evidence="2">
    <location>
        <position position="1"/>
    </location>
</feature>
<reference evidence="2" key="1">
    <citation type="submission" date="2023-10" db="EMBL/GenBank/DDBJ databases">
        <authorList>
            <person name="Chen Y."/>
            <person name="Shah S."/>
            <person name="Dougan E. K."/>
            <person name="Thang M."/>
            <person name="Chan C."/>
        </authorList>
    </citation>
    <scope>NUCLEOTIDE SEQUENCE [LARGE SCALE GENOMIC DNA]</scope>
</reference>
<dbReference type="Proteomes" id="UP001189429">
    <property type="component" value="Unassembled WGS sequence"/>
</dbReference>
<dbReference type="EMBL" id="CAUYUJ010000095">
    <property type="protein sequence ID" value="CAK0788614.1"/>
    <property type="molecule type" value="Genomic_DNA"/>
</dbReference>
<evidence type="ECO:0000313" key="3">
    <source>
        <dbReference type="Proteomes" id="UP001189429"/>
    </source>
</evidence>
<organism evidence="2 3">
    <name type="scientific">Prorocentrum cordatum</name>
    <dbReference type="NCBI Taxonomy" id="2364126"/>
    <lineage>
        <taxon>Eukaryota</taxon>
        <taxon>Sar</taxon>
        <taxon>Alveolata</taxon>
        <taxon>Dinophyceae</taxon>
        <taxon>Prorocentrales</taxon>
        <taxon>Prorocentraceae</taxon>
        <taxon>Prorocentrum</taxon>
    </lineage>
</organism>
<keyword evidence="3" id="KW-1185">Reference proteome</keyword>
<protein>
    <recommendedName>
        <fullName evidence="4">RING-type domain-containing protein</fullName>
    </recommendedName>
</protein>
<evidence type="ECO:0008006" key="4">
    <source>
        <dbReference type="Google" id="ProtNLM"/>
    </source>
</evidence>
<feature type="region of interest" description="Disordered" evidence="1">
    <location>
        <begin position="46"/>
        <end position="68"/>
    </location>
</feature>
<proteinExistence type="predicted"/>
<dbReference type="SUPFAM" id="SSF57850">
    <property type="entry name" value="RING/U-box"/>
    <property type="match status" value="1"/>
</dbReference>
<evidence type="ECO:0000313" key="2">
    <source>
        <dbReference type="EMBL" id="CAK0788614.1"/>
    </source>
</evidence>
<name>A0ABN9PEQ7_9DINO</name>
<gene>
    <name evidence="2" type="ORF">PCOR1329_LOCUS462</name>
</gene>
<dbReference type="Gene3D" id="1.20.120.1750">
    <property type="match status" value="1"/>
</dbReference>
<comment type="caution">
    <text evidence="2">The sequence shown here is derived from an EMBL/GenBank/DDBJ whole genome shotgun (WGS) entry which is preliminary data.</text>
</comment>
<evidence type="ECO:0000256" key="1">
    <source>
        <dbReference type="SAM" id="MobiDB-lite"/>
    </source>
</evidence>
<accession>A0ABN9PEQ7</accession>
<sequence length="263" mass="26302">EAGRLPLQCPIPGCRHRWKAQLVAWALDEAQLQRYNNTVRGVRELRQRASASSGPPPPAGGAEPTSPRTAEALRQLGVRVCPQCASPIEKQGAGLGHGCDKMTCRCGCQFCYACGAVAGPGGAPRCKCVGDHHSYLPHSSVMNDYRDAPDRAGLFGGAFGHGGPFGGASPFGAPHFGAPLFGAPPFGAAPGGAPPGAAAAGSGGWPPEMQSLFAGFANQGGAAGPAGAGLPGFASQGGLGAFLRQAAQHAAAAAGPPPAPGRR</sequence>
<dbReference type="CDD" id="cd22584">
    <property type="entry name" value="Rcat_RBR_unk"/>
    <property type="match status" value="1"/>
</dbReference>